<dbReference type="InterPro" id="IPR021414">
    <property type="entry name" value="DUF3054"/>
</dbReference>
<keyword evidence="3" id="KW-1185">Reference proteome</keyword>
<keyword evidence="1" id="KW-1133">Transmembrane helix</keyword>
<evidence type="ECO:0000313" key="2">
    <source>
        <dbReference type="EMBL" id="QCC52510.1"/>
    </source>
</evidence>
<dbReference type="GeneID" id="39849250"/>
<keyword evidence="1" id="KW-0472">Membrane</keyword>
<feature type="transmembrane region" description="Helical" evidence="1">
    <location>
        <begin position="17"/>
        <end position="35"/>
    </location>
</feature>
<dbReference type="KEGG" id="hsn:DV733_15280"/>
<keyword evidence="1" id="KW-0812">Transmembrane</keyword>
<accession>A0A4D6HFD7</accession>
<dbReference type="OrthoDB" id="177006at2157"/>
<reference evidence="2 3" key="1">
    <citation type="journal article" date="2019" name="Nat. Commun.">
        <title>A new type of DNA phosphorothioation-based antiviral system in archaea.</title>
        <authorList>
            <person name="Xiong L."/>
            <person name="Liu S."/>
            <person name="Chen S."/>
            <person name="Xiao Y."/>
            <person name="Zhu B."/>
            <person name="Gao Y."/>
            <person name="Zhang Y."/>
            <person name="Chen B."/>
            <person name="Luo J."/>
            <person name="Deng Z."/>
            <person name="Chen X."/>
            <person name="Wang L."/>
            <person name="Chen S."/>
        </authorList>
    </citation>
    <scope>NUCLEOTIDE SEQUENCE [LARGE SCALE GENOMIC DNA]</scope>
    <source>
        <strain evidence="2 3">CBA1105</strain>
    </source>
</reference>
<organism evidence="2 3">
    <name type="scientific">Halapricum salinum</name>
    <dbReference type="NCBI Taxonomy" id="1457250"/>
    <lineage>
        <taxon>Archaea</taxon>
        <taxon>Methanobacteriati</taxon>
        <taxon>Methanobacteriota</taxon>
        <taxon>Stenosarchaea group</taxon>
        <taxon>Halobacteria</taxon>
        <taxon>Halobacteriales</taxon>
        <taxon>Haloarculaceae</taxon>
        <taxon>Halapricum</taxon>
    </lineage>
</organism>
<gene>
    <name evidence="2" type="ORF">DV733_15280</name>
</gene>
<dbReference type="RefSeq" id="WP_049992832.1">
    <property type="nucleotide sequence ID" value="NZ_CP031310.1"/>
</dbReference>
<feature type="transmembrane region" description="Helical" evidence="1">
    <location>
        <begin position="84"/>
        <end position="103"/>
    </location>
</feature>
<dbReference type="PANTHER" id="PTHR35283:SF3">
    <property type="entry name" value="T12C22.21 PROTEIN"/>
    <property type="match status" value="1"/>
</dbReference>
<feature type="transmembrane region" description="Helical" evidence="1">
    <location>
        <begin position="47"/>
        <end position="72"/>
    </location>
</feature>
<name>A0A4D6HFD7_9EURY</name>
<dbReference type="Proteomes" id="UP000296706">
    <property type="component" value="Chromosome"/>
</dbReference>
<evidence type="ECO:0000313" key="3">
    <source>
        <dbReference type="Proteomes" id="UP000296706"/>
    </source>
</evidence>
<dbReference type="Pfam" id="PF11255">
    <property type="entry name" value="DUF3054"/>
    <property type="match status" value="1"/>
</dbReference>
<feature type="transmembrane region" description="Helical" evidence="1">
    <location>
        <begin position="109"/>
        <end position="130"/>
    </location>
</feature>
<proteinExistence type="predicted"/>
<dbReference type="AlphaFoldDB" id="A0A4D6HFD7"/>
<sequence>MEQVVSLFDRRLDPSPLTALVAVGDVVLIGLFVAVGEINHGTPPWEYPLWALETFATFLIGWVLVAFVGGLYTRDAWQFPLRAISWTTPAWITAVLIAMAIRATPLVHGGVQLTFVVVSMAVGLVLLLPWRSAVAYYDSR</sequence>
<dbReference type="STRING" id="1457250.GCA_000755225_01931"/>
<dbReference type="PANTHER" id="PTHR35283">
    <property type="entry name" value="T12C22.21 PROTEIN"/>
    <property type="match status" value="1"/>
</dbReference>
<dbReference type="EMBL" id="CP031310">
    <property type="protein sequence ID" value="QCC52510.1"/>
    <property type="molecule type" value="Genomic_DNA"/>
</dbReference>
<protein>
    <submittedName>
        <fullName evidence="2">DUF3054 domain-containing protein</fullName>
    </submittedName>
</protein>
<evidence type="ECO:0000256" key="1">
    <source>
        <dbReference type="SAM" id="Phobius"/>
    </source>
</evidence>